<keyword evidence="6 7" id="KW-0472">Membrane</keyword>
<keyword evidence="5 7" id="KW-1133">Transmembrane helix</keyword>
<dbReference type="GO" id="GO:0016020">
    <property type="term" value="C:membrane"/>
    <property type="evidence" value="ECO:0007669"/>
    <property type="project" value="UniProtKB-SubCell"/>
</dbReference>
<reference evidence="9" key="2">
    <citation type="submission" date="2025-08" db="UniProtKB">
        <authorList>
            <consortium name="RefSeq"/>
        </authorList>
    </citation>
    <scope>IDENTIFICATION</scope>
    <source>
        <tissue evidence="9">Leaves</tissue>
    </source>
</reference>
<comment type="similarity">
    <text evidence="2 7">Belongs to the purine permeases (TC 2.A.7.14) family.</text>
</comment>
<name>A0A6P6WNJ4_COFAR</name>
<dbReference type="AlphaFoldDB" id="A0A6P6WNJ4"/>
<dbReference type="GeneID" id="113734619"/>
<dbReference type="InterPro" id="IPR037185">
    <property type="entry name" value="EmrE-like"/>
</dbReference>
<evidence type="ECO:0000256" key="6">
    <source>
        <dbReference type="ARBA" id="ARBA00023136"/>
    </source>
</evidence>
<organism evidence="8 9">
    <name type="scientific">Coffea arabica</name>
    <name type="common">Arabian coffee</name>
    <dbReference type="NCBI Taxonomy" id="13443"/>
    <lineage>
        <taxon>Eukaryota</taxon>
        <taxon>Viridiplantae</taxon>
        <taxon>Streptophyta</taxon>
        <taxon>Embryophyta</taxon>
        <taxon>Tracheophyta</taxon>
        <taxon>Spermatophyta</taxon>
        <taxon>Magnoliopsida</taxon>
        <taxon>eudicotyledons</taxon>
        <taxon>Gunneridae</taxon>
        <taxon>Pentapetalae</taxon>
        <taxon>asterids</taxon>
        <taxon>lamiids</taxon>
        <taxon>Gentianales</taxon>
        <taxon>Rubiaceae</taxon>
        <taxon>Ixoroideae</taxon>
        <taxon>Gardenieae complex</taxon>
        <taxon>Bertiereae - Coffeeae clade</taxon>
        <taxon>Coffeeae</taxon>
        <taxon>Coffea</taxon>
    </lineage>
</organism>
<dbReference type="Pfam" id="PF16913">
    <property type="entry name" value="PUNUT"/>
    <property type="match status" value="1"/>
</dbReference>
<evidence type="ECO:0000256" key="7">
    <source>
        <dbReference type="RuleBase" id="RU368015"/>
    </source>
</evidence>
<dbReference type="SUPFAM" id="SSF103481">
    <property type="entry name" value="Multidrug resistance efflux transporter EmrE"/>
    <property type="match status" value="1"/>
</dbReference>
<evidence type="ECO:0000313" key="8">
    <source>
        <dbReference type="Proteomes" id="UP001652660"/>
    </source>
</evidence>
<reference evidence="8" key="1">
    <citation type="journal article" date="2025" name="Foods">
        <title>Unveiling the Microbial Signatures of Arabica Coffee Cherries: Insights into Ripeness Specific Diversity, Functional Traits, and Implications for Quality and Safety.</title>
        <authorList>
            <consortium name="RefSeq"/>
            <person name="Tenea G.N."/>
            <person name="Cifuentes V."/>
            <person name="Reyes P."/>
            <person name="Cevallos-Vallejos M."/>
        </authorList>
    </citation>
    <scope>NUCLEOTIDE SEQUENCE [LARGE SCALE GENOMIC DNA]</scope>
</reference>
<feature type="transmembrane region" description="Helical" evidence="7">
    <location>
        <begin position="290"/>
        <end position="316"/>
    </location>
</feature>
<dbReference type="GO" id="GO:0005345">
    <property type="term" value="F:purine nucleobase transmembrane transporter activity"/>
    <property type="evidence" value="ECO:0007669"/>
    <property type="project" value="UniProtKB-UniRule"/>
</dbReference>
<feature type="transmembrane region" description="Helical" evidence="7">
    <location>
        <begin position="96"/>
        <end position="118"/>
    </location>
</feature>
<feature type="transmembrane region" description="Helical" evidence="7">
    <location>
        <begin position="368"/>
        <end position="385"/>
    </location>
</feature>
<dbReference type="RefSeq" id="XP_027117023.2">
    <property type="nucleotide sequence ID" value="XM_027261222.2"/>
</dbReference>
<gene>
    <name evidence="9" type="primary">LOC113734619</name>
</gene>
<feature type="transmembrane region" description="Helical" evidence="7">
    <location>
        <begin position="336"/>
        <end position="361"/>
    </location>
</feature>
<keyword evidence="8" id="KW-1185">Reference proteome</keyword>
<evidence type="ECO:0000313" key="9">
    <source>
        <dbReference type="RefSeq" id="XP_027117023.2"/>
    </source>
</evidence>
<dbReference type="Proteomes" id="UP001652660">
    <property type="component" value="Chromosome 3e"/>
</dbReference>
<dbReference type="GO" id="GO:0015211">
    <property type="term" value="F:purine nucleoside transmembrane transporter activity"/>
    <property type="evidence" value="ECO:0007669"/>
    <property type="project" value="UniProtKB-UniRule"/>
</dbReference>
<proteinExistence type="inferred from homology"/>
<evidence type="ECO:0000256" key="3">
    <source>
        <dbReference type="ARBA" id="ARBA00022448"/>
    </source>
</evidence>
<feature type="transmembrane region" description="Helical" evidence="7">
    <location>
        <begin position="256"/>
        <end position="278"/>
    </location>
</feature>
<dbReference type="InterPro" id="IPR030182">
    <property type="entry name" value="PUP_plant"/>
</dbReference>
<sequence>MRRTVMDKRERWVNRGRSNHFLDVEIDNENHGNLLMDKRERRVIRGRSNLFLDVEIDNENHGNLNSIKEKKEEKPQEFFIKIMEAQANQTLRKTLLVINSIILAIGNCGSPLLLRLYFVKGGKRIWLSSWLQTAAWPIIFIPLLISYVHRRKTDQGPKKSKLILMKYQVFLATASIGLLTGLDDYFYGYGAARLPVSTSAIIIATQLAFTALFAFLLVKQKFTAYSVNAIVLLTVGSAVLGLHASSDRPKGESNKMYVLGFLMTLAAAALYGLILPMVELMYMKAKQPITYTLVLEIQLVMCFFATAFCTVGMLINNDFQAISREAREYELGETKYYIVLVSCAIVSQCFFMGAIGVIFCASSLLSGIMIAVLLPVTEILAVIFFNEKFQAEKAVALVLSLWGFVSYFYGDISKTKLEEERKDERIIPSQATGMT</sequence>
<evidence type="ECO:0000256" key="4">
    <source>
        <dbReference type="ARBA" id="ARBA00022692"/>
    </source>
</evidence>
<comment type="caution">
    <text evidence="7">Lacks conserved residue(s) required for the propagation of feature annotation.</text>
</comment>
<evidence type="ECO:0000256" key="5">
    <source>
        <dbReference type="ARBA" id="ARBA00022989"/>
    </source>
</evidence>
<protein>
    <recommendedName>
        <fullName evidence="7">Probable purine permease</fullName>
    </recommendedName>
</protein>
<dbReference type="PANTHER" id="PTHR31376">
    <property type="entry name" value="OS09G0467300 PROTEIN-RELATED"/>
    <property type="match status" value="1"/>
</dbReference>
<feature type="transmembrane region" description="Helical" evidence="7">
    <location>
        <begin position="199"/>
        <end position="218"/>
    </location>
</feature>
<comment type="subcellular location">
    <subcellularLocation>
        <location evidence="1 7">Membrane</location>
        <topology evidence="1 7">Multi-pass membrane protein</topology>
    </subcellularLocation>
</comment>
<keyword evidence="4 7" id="KW-0812">Transmembrane</keyword>
<dbReference type="OrthoDB" id="1865379at2759"/>
<evidence type="ECO:0000256" key="1">
    <source>
        <dbReference type="ARBA" id="ARBA00004141"/>
    </source>
</evidence>
<accession>A0A6P6WNJ4</accession>
<feature type="transmembrane region" description="Helical" evidence="7">
    <location>
        <begin position="169"/>
        <end position="187"/>
    </location>
</feature>
<evidence type="ECO:0000256" key="2">
    <source>
        <dbReference type="ARBA" id="ARBA00006213"/>
    </source>
</evidence>
<keyword evidence="3 7" id="KW-0813">Transport</keyword>
<feature type="transmembrane region" description="Helical" evidence="7">
    <location>
        <begin position="130"/>
        <end position="148"/>
    </location>
</feature>
<dbReference type="PANTHER" id="PTHR31376:SF1">
    <property type="entry name" value="PURINE PERMEASE 2"/>
    <property type="match status" value="1"/>
</dbReference>